<protein>
    <recommendedName>
        <fullName evidence="11">Molybdopterin molybdenumtransferase</fullName>
        <ecNumber evidence="11">2.10.1.1</ecNumber>
    </recommendedName>
</protein>
<keyword evidence="6 11" id="KW-0808">Transferase</keyword>
<dbReference type="InterPro" id="IPR038987">
    <property type="entry name" value="MoeA-like"/>
</dbReference>
<dbReference type="GO" id="GO:0046872">
    <property type="term" value="F:metal ion binding"/>
    <property type="evidence" value="ECO:0007669"/>
    <property type="project" value="UniProtKB-UniRule"/>
</dbReference>
<evidence type="ECO:0000256" key="7">
    <source>
        <dbReference type="ARBA" id="ARBA00022723"/>
    </source>
</evidence>
<dbReference type="InterPro" id="IPR005111">
    <property type="entry name" value="MoeA_C_domain_IV"/>
</dbReference>
<evidence type="ECO:0000256" key="4">
    <source>
        <dbReference type="ARBA" id="ARBA00010763"/>
    </source>
</evidence>
<comment type="pathway">
    <text evidence="3 11">Cofactor biosynthesis; molybdopterin biosynthesis.</text>
</comment>
<dbReference type="InterPro" id="IPR036425">
    <property type="entry name" value="MoaB/Mog-like_dom_sf"/>
</dbReference>
<dbReference type="RefSeq" id="WP_046764462.1">
    <property type="nucleotide sequence ID" value="NZ_LBIC01000007.1"/>
</dbReference>
<dbReference type="GO" id="GO:0005829">
    <property type="term" value="C:cytosol"/>
    <property type="evidence" value="ECO:0007669"/>
    <property type="project" value="TreeGrafter"/>
</dbReference>
<dbReference type="NCBIfam" id="NF045515">
    <property type="entry name" value="Glp_gephyrin"/>
    <property type="match status" value="1"/>
</dbReference>
<dbReference type="Pfam" id="PF00994">
    <property type="entry name" value="MoCF_biosynth"/>
    <property type="match status" value="1"/>
</dbReference>
<dbReference type="SUPFAM" id="SSF53218">
    <property type="entry name" value="Molybdenum cofactor biosynthesis proteins"/>
    <property type="match status" value="1"/>
</dbReference>
<accession>A0A0M3ALE2</accession>
<evidence type="ECO:0000313" key="13">
    <source>
        <dbReference type="EMBL" id="KKW90942.1"/>
    </source>
</evidence>
<evidence type="ECO:0000256" key="2">
    <source>
        <dbReference type="ARBA" id="ARBA00002901"/>
    </source>
</evidence>
<reference evidence="13 14" key="1">
    <citation type="submission" date="2015-04" db="EMBL/GenBank/DDBJ databases">
        <title>Genome sequence of aromatic hydrocarbons-degrading Sphingobium chungbukense DJ77.</title>
        <authorList>
            <person name="Kim Y.-C."/>
            <person name="Chae J.-C."/>
        </authorList>
    </citation>
    <scope>NUCLEOTIDE SEQUENCE [LARGE SCALE GENOMIC DNA]</scope>
    <source>
        <strain evidence="13 14">DJ77</strain>
    </source>
</reference>
<dbReference type="STRING" id="56193.YP76_15070"/>
<dbReference type="InterPro" id="IPR001453">
    <property type="entry name" value="MoaB/Mog_dom"/>
</dbReference>
<feature type="domain" description="MoaB/Mog" evidence="12">
    <location>
        <begin position="175"/>
        <end position="312"/>
    </location>
</feature>
<keyword evidence="14" id="KW-1185">Reference proteome</keyword>
<comment type="caution">
    <text evidence="13">The sequence shown here is derived from an EMBL/GenBank/DDBJ whole genome shotgun (WGS) entry which is preliminary data.</text>
</comment>
<dbReference type="PANTHER" id="PTHR10192:SF5">
    <property type="entry name" value="GEPHYRIN"/>
    <property type="match status" value="1"/>
</dbReference>
<keyword evidence="7 11" id="KW-0479">Metal-binding</keyword>
<evidence type="ECO:0000313" key="14">
    <source>
        <dbReference type="Proteomes" id="UP000033874"/>
    </source>
</evidence>
<evidence type="ECO:0000256" key="6">
    <source>
        <dbReference type="ARBA" id="ARBA00022679"/>
    </source>
</evidence>
<dbReference type="Gene3D" id="2.170.190.11">
    <property type="entry name" value="Molybdopterin biosynthesis moea protein, domain 3"/>
    <property type="match status" value="1"/>
</dbReference>
<dbReference type="InterPro" id="IPR036688">
    <property type="entry name" value="MoeA_C_domain_IV_sf"/>
</dbReference>
<organism evidence="13 14">
    <name type="scientific">Sphingobium chungbukense</name>
    <dbReference type="NCBI Taxonomy" id="56193"/>
    <lineage>
        <taxon>Bacteria</taxon>
        <taxon>Pseudomonadati</taxon>
        <taxon>Pseudomonadota</taxon>
        <taxon>Alphaproteobacteria</taxon>
        <taxon>Sphingomonadales</taxon>
        <taxon>Sphingomonadaceae</taxon>
        <taxon>Sphingobium</taxon>
    </lineage>
</organism>
<evidence type="ECO:0000256" key="3">
    <source>
        <dbReference type="ARBA" id="ARBA00005046"/>
    </source>
</evidence>
<dbReference type="Gene3D" id="3.40.980.10">
    <property type="entry name" value="MoaB/Mog-like domain"/>
    <property type="match status" value="1"/>
</dbReference>
<dbReference type="EC" id="2.10.1.1" evidence="11"/>
<dbReference type="SUPFAM" id="SSF63882">
    <property type="entry name" value="MoeA N-terminal region -like"/>
    <property type="match status" value="1"/>
</dbReference>
<gene>
    <name evidence="13" type="ORF">YP76_15070</name>
</gene>
<evidence type="ECO:0000259" key="12">
    <source>
        <dbReference type="SMART" id="SM00852"/>
    </source>
</evidence>
<evidence type="ECO:0000256" key="9">
    <source>
        <dbReference type="ARBA" id="ARBA00023150"/>
    </source>
</evidence>
<comment type="function">
    <text evidence="2 11">Catalyzes the insertion of molybdate into adenylated molybdopterin with the concomitant release of AMP.</text>
</comment>
<evidence type="ECO:0000256" key="10">
    <source>
        <dbReference type="ARBA" id="ARBA00047317"/>
    </source>
</evidence>
<evidence type="ECO:0000256" key="11">
    <source>
        <dbReference type="RuleBase" id="RU365090"/>
    </source>
</evidence>
<dbReference type="Gene3D" id="2.40.340.10">
    <property type="entry name" value="MoeA, C-terminal, domain IV"/>
    <property type="match status" value="1"/>
</dbReference>
<keyword evidence="8 11" id="KW-0460">Magnesium</keyword>
<evidence type="ECO:0000256" key="8">
    <source>
        <dbReference type="ARBA" id="ARBA00022842"/>
    </source>
</evidence>
<dbReference type="AlphaFoldDB" id="A0A0M3ALE2"/>
<dbReference type="InterPro" id="IPR005110">
    <property type="entry name" value="MoeA_linker/N"/>
</dbReference>
<evidence type="ECO:0000256" key="1">
    <source>
        <dbReference type="ARBA" id="ARBA00001946"/>
    </source>
</evidence>
<comment type="cofactor">
    <cofactor evidence="1 11">
        <name>Mg(2+)</name>
        <dbReference type="ChEBI" id="CHEBI:18420"/>
    </cofactor>
</comment>
<dbReference type="Pfam" id="PF03453">
    <property type="entry name" value="MoeA_N"/>
    <property type="match status" value="1"/>
</dbReference>
<dbReference type="PATRIC" id="fig|56193.3.peg.3149"/>
<dbReference type="UniPathway" id="UPA00344"/>
<dbReference type="EMBL" id="LBIC01000007">
    <property type="protein sequence ID" value="KKW90942.1"/>
    <property type="molecule type" value="Genomic_DNA"/>
</dbReference>
<dbReference type="FunFam" id="3.40.980.10:FF:000004">
    <property type="entry name" value="Molybdopterin molybdenumtransferase"/>
    <property type="match status" value="1"/>
</dbReference>
<dbReference type="GO" id="GO:0006777">
    <property type="term" value="P:Mo-molybdopterin cofactor biosynthetic process"/>
    <property type="evidence" value="ECO:0007669"/>
    <property type="project" value="UniProtKB-UniRule"/>
</dbReference>
<dbReference type="GO" id="GO:0061599">
    <property type="term" value="F:molybdopterin molybdotransferase activity"/>
    <property type="evidence" value="ECO:0007669"/>
    <property type="project" value="UniProtKB-UniRule"/>
</dbReference>
<evidence type="ECO:0000256" key="5">
    <source>
        <dbReference type="ARBA" id="ARBA00022505"/>
    </source>
</evidence>
<keyword evidence="9 11" id="KW-0501">Molybdenum cofactor biosynthesis</keyword>
<dbReference type="InterPro" id="IPR036135">
    <property type="entry name" value="MoeA_linker/N_sf"/>
</dbReference>
<proteinExistence type="inferred from homology"/>
<dbReference type="Pfam" id="PF03454">
    <property type="entry name" value="MoeA_C"/>
    <property type="match status" value="1"/>
</dbReference>
<sequence>MSLLPVAEAQRRLMALAEPLPTEDMPIPACAGRWLTRDLQALRDQPWADLSAMDGYAIRAAEWPGPWQVTGESAAGGSLPSALAPGQACRIFTGAPLPEGADSVLIQEDAAREGHVIRSTEGPLARGRNVRPAASDFGKGGLLLPAGTALGPAQIALAVLGGHGSLPVARPARIALLSTGDELVPPGTPARPGQLPASNAPMLAALLGGLPCEVVDLGIIRDDLDSMAAIFSRAGQADIIVSTGGASVGDHDIVRPAFTKAGGSLDFWKIRMRPGKPLMAGTLGSAVFLGLPGNPVSAFVTATLFLLPLVRHLMGSVAPLPRTAPATLTAPLPATGERDDYLRAYRSEAGIVSLTSQDSAATAAMAMADCLIIRPAGSPPAVAGDAVTILPLA</sequence>
<dbReference type="SMART" id="SM00852">
    <property type="entry name" value="MoCF_biosynth"/>
    <property type="match status" value="1"/>
</dbReference>
<dbReference type="CDD" id="cd00887">
    <property type="entry name" value="MoeA"/>
    <property type="match status" value="1"/>
</dbReference>
<keyword evidence="5 11" id="KW-0500">Molybdenum</keyword>
<comment type="catalytic activity">
    <reaction evidence="10">
        <text>adenylyl-molybdopterin + molybdate = Mo-molybdopterin + AMP + H(+)</text>
        <dbReference type="Rhea" id="RHEA:35047"/>
        <dbReference type="ChEBI" id="CHEBI:15378"/>
        <dbReference type="ChEBI" id="CHEBI:36264"/>
        <dbReference type="ChEBI" id="CHEBI:62727"/>
        <dbReference type="ChEBI" id="CHEBI:71302"/>
        <dbReference type="ChEBI" id="CHEBI:456215"/>
        <dbReference type="EC" id="2.10.1.1"/>
    </reaction>
</comment>
<comment type="similarity">
    <text evidence="4 11">Belongs to the MoeA family.</text>
</comment>
<dbReference type="Gene3D" id="3.90.105.10">
    <property type="entry name" value="Molybdopterin biosynthesis moea protein, domain 2"/>
    <property type="match status" value="1"/>
</dbReference>
<dbReference type="PANTHER" id="PTHR10192">
    <property type="entry name" value="MOLYBDOPTERIN BIOSYNTHESIS PROTEIN"/>
    <property type="match status" value="1"/>
</dbReference>
<dbReference type="SUPFAM" id="SSF63867">
    <property type="entry name" value="MoeA C-terminal domain-like"/>
    <property type="match status" value="1"/>
</dbReference>
<name>A0A0M3ALE2_9SPHN</name>
<dbReference type="Proteomes" id="UP000033874">
    <property type="component" value="Unassembled WGS sequence"/>
</dbReference>